<evidence type="ECO:0000256" key="1">
    <source>
        <dbReference type="ARBA" id="ARBA00000085"/>
    </source>
</evidence>
<dbReference type="SUPFAM" id="SSF49785">
    <property type="entry name" value="Galactose-binding domain-like"/>
    <property type="match status" value="1"/>
</dbReference>
<keyword evidence="4" id="KW-0808">Transferase</keyword>
<evidence type="ECO:0000256" key="2">
    <source>
        <dbReference type="ARBA" id="ARBA00012438"/>
    </source>
</evidence>
<dbReference type="Pfam" id="PF02518">
    <property type="entry name" value="HATPase_c"/>
    <property type="match status" value="1"/>
</dbReference>
<evidence type="ECO:0000259" key="9">
    <source>
        <dbReference type="PROSITE" id="PS50109"/>
    </source>
</evidence>
<accession>A0A4U3L1V0</accession>
<dbReference type="Gene3D" id="2.60.120.260">
    <property type="entry name" value="Galactose-binding domain-like"/>
    <property type="match status" value="1"/>
</dbReference>
<feature type="transmembrane region" description="Helical" evidence="8">
    <location>
        <begin position="312"/>
        <end position="331"/>
    </location>
</feature>
<dbReference type="GO" id="GO:0000155">
    <property type="term" value="F:phosphorelay sensor kinase activity"/>
    <property type="evidence" value="ECO:0007669"/>
    <property type="project" value="InterPro"/>
</dbReference>
<keyword evidence="8" id="KW-0812">Transmembrane</keyword>
<dbReference type="InterPro" id="IPR003661">
    <property type="entry name" value="HisK_dim/P_dom"/>
</dbReference>
<evidence type="ECO:0000256" key="3">
    <source>
        <dbReference type="ARBA" id="ARBA00022553"/>
    </source>
</evidence>
<dbReference type="InterPro" id="IPR004358">
    <property type="entry name" value="Sig_transdc_His_kin-like_C"/>
</dbReference>
<sequence length="676" mass="77424">MMKNSVFRLILFSLAGIKRTVFLLTLLLAISCCYSQQHTTAVKGILDLRNRSWAKNGIINLDGEWAFYWNKLYTPASFDSAQLTPSVYAVVPGFWNSIIPNQSWFKPAFGYATYRLKVLCPPSDKQLALEFLTIASTYKLFVNGKQLTEIGKVGTSEATTTPAYQPMLITVTPVNNTLDIVIQVANFNYSIGGLWDVIQLGTQEQIIIYRIKNIAQDFFITGSFFLIGIFYLVIYFFFRRGRSPLYFALFCILIGFRPLVTGELGINYITSLSWQFIKHVEFLSVYLTVPVLSLFSYELFPREFSKKMLRYILFISIPFIVAAIFTSPFIFRYTLRPFQLFMILTSCYGLYVYMCAVKHSRVGSVYFLAGFIILFITIINDILYTTLIIHSINLLYAGLYILVICQATTVAKQFFQAFIKIEKLNKQLEQINSELNTKNDMINETNEQLNKLNAELDNLVFRTSHDLKSPITSMLAMTEVIKMEADKDKKNEYVDFQKKIILRLDALINEILQYAKNKSTALQYEPINLEEFIQNALQDQLFSYRSEKIKRMIEVSQPCVFKTDKTRLSMIINNLISNGLKHHNKEQENPYLKIVVHVTEKEATIEVTDNGQGIAQEHLDHIFTKFYRVNTKSAGSGFGLYIVKETVEKLGGTIRVESQVGVGTSFFIVIPNAAYS</sequence>
<dbReference type="InterPro" id="IPR011623">
    <property type="entry name" value="7TMR_DISM_rcpt_extracell_dom1"/>
</dbReference>
<dbReference type="InterPro" id="IPR036097">
    <property type="entry name" value="HisK_dim/P_sf"/>
</dbReference>
<comment type="caution">
    <text evidence="10">The sequence shown here is derived from an EMBL/GenBank/DDBJ whole genome shotgun (WGS) entry which is preliminary data.</text>
</comment>
<evidence type="ECO:0000313" key="11">
    <source>
        <dbReference type="Proteomes" id="UP000305848"/>
    </source>
</evidence>
<dbReference type="PROSITE" id="PS50109">
    <property type="entry name" value="HIS_KIN"/>
    <property type="match status" value="1"/>
</dbReference>
<dbReference type="InterPro" id="IPR003594">
    <property type="entry name" value="HATPase_dom"/>
</dbReference>
<keyword evidence="8" id="KW-1133">Transmembrane helix</keyword>
<feature type="transmembrane region" description="Helical" evidence="8">
    <location>
        <begin position="218"/>
        <end position="238"/>
    </location>
</feature>
<comment type="catalytic activity">
    <reaction evidence="1">
        <text>ATP + protein L-histidine = ADP + protein N-phospho-L-histidine.</text>
        <dbReference type="EC" id="2.7.13.3"/>
    </reaction>
</comment>
<dbReference type="InterPro" id="IPR036890">
    <property type="entry name" value="HATPase_C_sf"/>
</dbReference>
<feature type="transmembrane region" description="Helical" evidence="8">
    <location>
        <begin position="366"/>
        <end position="389"/>
    </location>
</feature>
<dbReference type="CDD" id="cd00082">
    <property type="entry name" value="HisKA"/>
    <property type="match status" value="1"/>
</dbReference>
<dbReference type="Gene3D" id="3.30.565.10">
    <property type="entry name" value="Histidine kinase-like ATPase, C-terminal domain"/>
    <property type="match status" value="1"/>
</dbReference>
<dbReference type="InterPro" id="IPR050736">
    <property type="entry name" value="Sensor_HK_Regulatory"/>
</dbReference>
<dbReference type="SMART" id="SM00387">
    <property type="entry name" value="HATPase_c"/>
    <property type="match status" value="1"/>
</dbReference>
<proteinExistence type="predicted"/>
<dbReference type="AlphaFoldDB" id="A0A4U3L1V0"/>
<feature type="transmembrane region" description="Helical" evidence="8">
    <location>
        <begin position="245"/>
        <end position="270"/>
    </location>
</feature>
<dbReference type="PANTHER" id="PTHR43711:SF1">
    <property type="entry name" value="HISTIDINE KINASE 1"/>
    <property type="match status" value="1"/>
</dbReference>
<protein>
    <recommendedName>
        <fullName evidence="2">histidine kinase</fullName>
        <ecNumber evidence="2">2.7.13.3</ecNumber>
    </recommendedName>
</protein>
<keyword evidence="5" id="KW-0418">Kinase</keyword>
<dbReference type="SUPFAM" id="SSF55874">
    <property type="entry name" value="ATPase domain of HSP90 chaperone/DNA topoisomerase II/histidine kinase"/>
    <property type="match status" value="1"/>
</dbReference>
<dbReference type="SMART" id="SM00388">
    <property type="entry name" value="HisKA"/>
    <property type="match status" value="1"/>
</dbReference>
<keyword evidence="6" id="KW-0902">Two-component regulatory system</keyword>
<dbReference type="CDD" id="cd00075">
    <property type="entry name" value="HATPase"/>
    <property type="match status" value="1"/>
</dbReference>
<evidence type="ECO:0000313" key="10">
    <source>
        <dbReference type="EMBL" id="TKK67476.1"/>
    </source>
</evidence>
<dbReference type="PANTHER" id="PTHR43711">
    <property type="entry name" value="TWO-COMPONENT HISTIDINE KINASE"/>
    <property type="match status" value="1"/>
</dbReference>
<dbReference type="OrthoDB" id="9811889at2"/>
<dbReference type="EC" id="2.7.13.3" evidence="2"/>
<evidence type="ECO:0000256" key="7">
    <source>
        <dbReference type="SAM" id="Coils"/>
    </source>
</evidence>
<dbReference type="PRINTS" id="PR00344">
    <property type="entry name" value="BCTRLSENSOR"/>
</dbReference>
<feature type="transmembrane region" description="Helical" evidence="8">
    <location>
        <begin position="337"/>
        <end position="354"/>
    </location>
</feature>
<feature type="coiled-coil region" evidence="7">
    <location>
        <begin position="421"/>
        <end position="462"/>
    </location>
</feature>
<feature type="transmembrane region" description="Helical" evidence="8">
    <location>
        <begin position="282"/>
        <end position="300"/>
    </location>
</feature>
<dbReference type="EMBL" id="SZQL01000011">
    <property type="protein sequence ID" value="TKK67476.1"/>
    <property type="molecule type" value="Genomic_DNA"/>
</dbReference>
<evidence type="ECO:0000256" key="8">
    <source>
        <dbReference type="SAM" id="Phobius"/>
    </source>
</evidence>
<dbReference type="Pfam" id="PF07695">
    <property type="entry name" value="7TMR-DISM_7TM"/>
    <property type="match status" value="1"/>
</dbReference>
<keyword evidence="3" id="KW-0597">Phosphoprotein</keyword>
<keyword evidence="7" id="KW-0175">Coiled coil</keyword>
<dbReference type="Pfam" id="PF00512">
    <property type="entry name" value="HisKA"/>
    <property type="match status" value="1"/>
</dbReference>
<dbReference type="Gene3D" id="1.10.287.130">
    <property type="match status" value="1"/>
</dbReference>
<organism evidence="10 11">
    <name type="scientific">Ilyomonas limi</name>
    <dbReference type="NCBI Taxonomy" id="2575867"/>
    <lineage>
        <taxon>Bacteria</taxon>
        <taxon>Pseudomonadati</taxon>
        <taxon>Bacteroidota</taxon>
        <taxon>Chitinophagia</taxon>
        <taxon>Chitinophagales</taxon>
        <taxon>Chitinophagaceae</taxon>
        <taxon>Ilyomonas</taxon>
    </lineage>
</organism>
<reference evidence="10 11" key="1">
    <citation type="submission" date="2019-05" db="EMBL/GenBank/DDBJ databases">
        <title>Panacibacter sp. strain 17mud1-8 Genome sequencing and assembly.</title>
        <authorList>
            <person name="Chhetri G."/>
        </authorList>
    </citation>
    <scope>NUCLEOTIDE SEQUENCE [LARGE SCALE GENOMIC DNA]</scope>
    <source>
        <strain evidence="10 11">17mud1-8</strain>
    </source>
</reference>
<dbReference type="RefSeq" id="WP_137262493.1">
    <property type="nucleotide sequence ID" value="NZ_SZQL01000011.1"/>
</dbReference>
<evidence type="ECO:0000256" key="4">
    <source>
        <dbReference type="ARBA" id="ARBA00022679"/>
    </source>
</evidence>
<evidence type="ECO:0000256" key="6">
    <source>
        <dbReference type="ARBA" id="ARBA00023012"/>
    </source>
</evidence>
<gene>
    <name evidence="10" type="ORF">FC093_14385</name>
</gene>
<keyword evidence="11" id="KW-1185">Reference proteome</keyword>
<dbReference type="SUPFAM" id="SSF47384">
    <property type="entry name" value="Homodimeric domain of signal transducing histidine kinase"/>
    <property type="match status" value="1"/>
</dbReference>
<dbReference type="InterPro" id="IPR008979">
    <property type="entry name" value="Galactose-bd-like_sf"/>
</dbReference>
<evidence type="ECO:0000256" key="5">
    <source>
        <dbReference type="ARBA" id="ARBA00022777"/>
    </source>
</evidence>
<feature type="domain" description="Histidine kinase" evidence="9">
    <location>
        <begin position="462"/>
        <end position="674"/>
    </location>
</feature>
<name>A0A4U3L1V0_9BACT</name>
<dbReference type="InterPro" id="IPR005467">
    <property type="entry name" value="His_kinase_dom"/>
</dbReference>
<dbReference type="PROSITE" id="PS51257">
    <property type="entry name" value="PROKAR_LIPOPROTEIN"/>
    <property type="match status" value="1"/>
</dbReference>
<dbReference type="Proteomes" id="UP000305848">
    <property type="component" value="Unassembled WGS sequence"/>
</dbReference>
<keyword evidence="8" id="KW-0472">Membrane</keyword>